<dbReference type="PROSITE" id="PS00022">
    <property type="entry name" value="EGF_1"/>
    <property type="match status" value="1"/>
</dbReference>
<evidence type="ECO:0000313" key="23">
    <source>
        <dbReference type="Ensembl" id="ENSCCRP00020061248.1"/>
    </source>
</evidence>
<evidence type="ECO:0000256" key="7">
    <source>
        <dbReference type="ARBA" id="ARBA00022490"/>
    </source>
</evidence>
<comment type="similarity">
    <text evidence="4">Belongs to the protein kinase superfamily. CAMK Ser/Thr protein kinase family.</text>
</comment>
<organism evidence="23 24">
    <name type="scientific">Cyprinus carpio</name>
    <name type="common">Common carp</name>
    <dbReference type="NCBI Taxonomy" id="7962"/>
    <lineage>
        <taxon>Eukaryota</taxon>
        <taxon>Metazoa</taxon>
        <taxon>Chordata</taxon>
        <taxon>Craniata</taxon>
        <taxon>Vertebrata</taxon>
        <taxon>Euteleostomi</taxon>
        <taxon>Actinopterygii</taxon>
        <taxon>Neopterygii</taxon>
        <taxon>Teleostei</taxon>
        <taxon>Ostariophysi</taxon>
        <taxon>Cypriniformes</taxon>
        <taxon>Cyprinidae</taxon>
        <taxon>Cyprininae</taxon>
        <taxon>Cyprinus</taxon>
    </lineage>
</organism>
<keyword evidence="12 20" id="KW-1133">Transmembrane helix</keyword>
<keyword evidence="9 18" id="KW-0245">EGF-like domain</keyword>
<evidence type="ECO:0000256" key="5">
    <source>
        <dbReference type="ARBA" id="ARBA00008216"/>
    </source>
</evidence>
<evidence type="ECO:0000256" key="10">
    <source>
        <dbReference type="ARBA" id="ARBA00022692"/>
    </source>
</evidence>
<dbReference type="PANTHER" id="PTHR11100:SF24">
    <property type="entry name" value="PRO-NEUREGULIN-2, MEMBRANE-BOUND ISOFORM ISOFORM X1"/>
    <property type="match status" value="1"/>
</dbReference>
<feature type="transmembrane region" description="Helical" evidence="20">
    <location>
        <begin position="164"/>
        <end position="186"/>
    </location>
</feature>
<keyword evidence="11" id="KW-0677">Repeat</keyword>
<keyword evidence="17" id="KW-0393">Immunoglobulin domain</keyword>
<comment type="caution">
    <text evidence="18">Lacks conserved residue(s) required for the propagation of feature annotation.</text>
</comment>
<dbReference type="Pfam" id="PF02158">
    <property type="entry name" value="Neuregulin"/>
    <property type="match status" value="1"/>
</dbReference>
<feature type="region of interest" description="Disordered" evidence="19">
    <location>
        <begin position="415"/>
        <end position="441"/>
    </location>
</feature>
<dbReference type="InterPro" id="IPR002154">
    <property type="entry name" value="Neuregulin_C"/>
</dbReference>
<dbReference type="FunFam" id="2.10.25.10:FF:000116">
    <property type="entry name" value="pro-neuregulin-2, membrane-bound isoform"/>
    <property type="match status" value="1"/>
</dbReference>
<evidence type="ECO:0000256" key="14">
    <source>
        <dbReference type="ARBA" id="ARBA00023136"/>
    </source>
</evidence>
<keyword evidence="15 18" id="KW-1015">Disulfide bond</keyword>
<dbReference type="SMART" id="SM00409">
    <property type="entry name" value="IG"/>
    <property type="match status" value="1"/>
</dbReference>
<dbReference type="InterPro" id="IPR003599">
    <property type="entry name" value="Ig_sub"/>
</dbReference>
<feature type="domain" description="Ig-like" evidence="22">
    <location>
        <begin position="1"/>
        <end position="87"/>
    </location>
</feature>
<keyword evidence="16" id="KW-0325">Glycoprotein</keyword>
<protein>
    <submittedName>
        <fullName evidence="23">Neuregulin 2a</fullName>
    </submittedName>
</protein>
<dbReference type="Pfam" id="PF07679">
    <property type="entry name" value="I-set"/>
    <property type="match status" value="1"/>
</dbReference>
<keyword evidence="14 20" id="KW-0472">Membrane</keyword>
<dbReference type="FunFam" id="2.60.40.10:FF:000345">
    <property type="entry name" value="Muscle M-line assembly protein unc-89"/>
    <property type="match status" value="1"/>
</dbReference>
<feature type="compositionally biased region" description="Polar residues" evidence="19">
    <location>
        <begin position="546"/>
        <end position="556"/>
    </location>
</feature>
<feature type="compositionally biased region" description="Polar residues" evidence="19">
    <location>
        <begin position="422"/>
        <end position="439"/>
    </location>
</feature>
<evidence type="ECO:0000256" key="1">
    <source>
        <dbReference type="ARBA" id="ARBA00004251"/>
    </source>
</evidence>
<keyword evidence="6" id="KW-1003">Cell membrane</keyword>
<reference evidence="23" key="1">
    <citation type="submission" date="2025-08" db="UniProtKB">
        <authorList>
            <consortium name="Ensembl"/>
        </authorList>
    </citation>
    <scope>IDENTIFICATION</scope>
</reference>
<keyword evidence="8" id="KW-0964">Secreted</keyword>
<dbReference type="PROSITE" id="PS50026">
    <property type="entry name" value="EGF_3"/>
    <property type="match status" value="1"/>
</dbReference>
<keyword evidence="13" id="KW-0339">Growth factor</keyword>
<dbReference type="InterPro" id="IPR003598">
    <property type="entry name" value="Ig_sub2"/>
</dbReference>
<dbReference type="InterPro" id="IPR036179">
    <property type="entry name" value="Ig-like_dom_sf"/>
</dbReference>
<evidence type="ECO:0000256" key="13">
    <source>
        <dbReference type="ARBA" id="ARBA00023030"/>
    </source>
</evidence>
<evidence type="ECO:0000256" key="4">
    <source>
        <dbReference type="ARBA" id="ARBA00006692"/>
    </source>
</evidence>
<evidence type="ECO:0000256" key="18">
    <source>
        <dbReference type="PROSITE-ProRule" id="PRU00076"/>
    </source>
</evidence>
<feature type="compositionally biased region" description="Low complexity" evidence="19">
    <location>
        <begin position="253"/>
        <end position="263"/>
    </location>
</feature>
<evidence type="ECO:0000256" key="16">
    <source>
        <dbReference type="ARBA" id="ARBA00023180"/>
    </source>
</evidence>
<evidence type="ECO:0000256" key="15">
    <source>
        <dbReference type="ARBA" id="ARBA00023157"/>
    </source>
</evidence>
<name>A0A8C2FWK9_CYPCA</name>
<dbReference type="AlphaFoldDB" id="A0A8C2FWK9"/>
<dbReference type="InterPro" id="IPR013098">
    <property type="entry name" value="Ig_I-set"/>
</dbReference>
<dbReference type="Gene3D" id="2.10.25.10">
    <property type="entry name" value="Laminin"/>
    <property type="match status" value="1"/>
</dbReference>
<dbReference type="PROSITE" id="PS50835">
    <property type="entry name" value="IG_LIKE"/>
    <property type="match status" value="1"/>
</dbReference>
<feature type="region of interest" description="Disordered" evidence="19">
    <location>
        <begin position="245"/>
        <end position="264"/>
    </location>
</feature>
<evidence type="ECO:0000256" key="20">
    <source>
        <dbReference type="SAM" id="Phobius"/>
    </source>
</evidence>
<feature type="region of interest" description="Disordered" evidence="19">
    <location>
        <begin position="477"/>
        <end position="564"/>
    </location>
</feature>
<dbReference type="PANTHER" id="PTHR11100">
    <property type="entry name" value="HEREGULIN-NEUREGULIN FAMILY MEMBER"/>
    <property type="match status" value="1"/>
</dbReference>
<dbReference type="GO" id="GO:0005615">
    <property type="term" value="C:extracellular space"/>
    <property type="evidence" value="ECO:0007669"/>
    <property type="project" value="TreeGrafter"/>
</dbReference>
<comment type="subcellular location">
    <subcellularLocation>
        <location evidence="1">Cell membrane</location>
        <topology evidence="1">Single-pass type I membrane protein</topology>
    </subcellularLocation>
    <subcellularLocation>
        <location evidence="2">Cytoplasm</location>
    </subcellularLocation>
    <subcellularLocation>
        <location evidence="3">Secreted</location>
    </subcellularLocation>
</comment>
<dbReference type="GO" id="GO:0007399">
    <property type="term" value="P:nervous system development"/>
    <property type="evidence" value="ECO:0007669"/>
    <property type="project" value="InterPro"/>
</dbReference>
<dbReference type="SUPFAM" id="SSF57196">
    <property type="entry name" value="EGF/Laminin"/>
    <property type="match status" value="1"/>
</dbReference>
<feature type="disulfide bond" evidence="18">
    <location>
        <begin position="111"/>
        <end position="128"/>
    </location>
</feature>
<dbReference type="Gene3D" id="2.60.40.10">
    <property type="entry name" value="Immunoglobulins"/>
    <property type="match status" value="1"/>
</dbReference>
<evidence type="ECO:0000256" key="2">
    <source>
        <dbReference type="ARBA" id="ARBA00004496"/>
    </source>
</evidence>
<evidence type="ECO:0000256" key="9">
    <source>
        <dbReference type="ARBA" id="ARBA00022536"/>
    </source>
</evidence>
<evidence type="ECO:0000256" key="19">
    <source>
        <dbReference type="SAM" id="MobiDB-lite"/>
    </source>
</evidence>
<evidence type="ECO:0000259" key="22">
    <source>
        <dbReference type="PROSITE" id="PS50835"/>
    </source>
</evidence>
<evidence type="ECO:0000259" key="21">
    <source>
        <dbReference type="PROSITE" id="PS50026"/>
    </source>
</evidence>
<sequence>MKNRVSVGEGSKLIVRCGASGNPTPQYKWYKDGTELKKSKEIKISRNGKKTSKVQISSAKLEDSGNYTCVAENILGKENGTSTVHVQSITTTLSPGSGHARRCNESEKAYCVNGGDCYYIHGINRLSCKCPNDFTGDRCQTYVMASFYRMSISSSAEELYQKRVLTITGICVALLVVGIVCVVAYCKTKKQRKKMHNHLRQNIYVDHPRNLANGPNHPGPGPEEIPMVDYISKNVPGTERVIGHGAEAPFPGSRQSSRSHNSSTQAHLISTHRHEGRTWSLDRTDSVLSDCPSGMMSSSVGTRKCNSPACMEARARRAAHCGFPAPHRPALQYGDSFDSIGDSPHSDRYVSALTTPARLSPVDFHYSLPPQVPTFQITSPNVNHAMSLPPAAHAPYPPEEDQPLLRRYQVPLHEVRGHEPYRQQQRGSYLQDSTGSLPSSPYRLAQEEVYESTQEYLSSMEQPKRSSQHWRRSRLNGHVAPRGYQPSRDLGSRSCLSDSDLEEEEGESTPFLSMQNMNAAEPVTLYRPVPDMQTSHAQRGRHGPRANTQTRLTQSRSKLDNAPH</sequence>
<keyword evidence="10 20" id="KW-0812">Transmembrane</keyword>
<dbReference type="InterPro" id="IPR007110">
    <property type="entry name" value="Ig-like_dom"/>
</dbReference>
<dbReference type="Ensembl" id="ENSCCRT00020067447.1">
    <property type="protein sequence ID" value="ENSCCRP00020061248.1"/>
    <property type="gene ID" value="ENSCCRG00020028959.1"/>
</dbReference>
<evidence type="ECO:0000256" key="6">
    <source>
        <dbReference type="ARBA" id="ARBA00022475"/>
    </source>
</evidence>
<dbReference type="InterPro" id="IPR040180">
    <property type="entry name" value="Neuregulin"/>
</dbReference>
<evidence type="ECO:0000256" key="3">
    <source>
        <dbReference type="ARBA" id="ARBA00004613"/>
    </source>
</evidence>
<dbReference type="GO" id="GO:0005886">
    <property type="term" value="C:plasma membrane"/>
    <property type="evidence" value="ECO:0007669"/>
    <property type="project" value="UniProtKB-SubCell"/>
</dbReference>
<dbReference type="InterPro" id="IPR000742">
    <property type="entry name" value="EGF"/>
</dbReference>
<evidence type="ECO:0000256" key="12">
    <source>
        <dbReference type="ARBA" id="ARBA00022989"/>
    </source>
</evidence>
<comment type="similarity">
    <text evidence="5">Belongs to the neuregulin family.</text>
</comment>
<dbReference type="InterPro" id="IPR013783">
    <property type="entry name" value="Ig-like_fold"/>
</dbReference>
<dbReference type="Proteomes" id="UP000694701">
    <property type="component" value="Unplaced"/>
</dbReference>
<dbReference type="GO" id="GO:0008083">
    <property type="term" value="F:growth factor activity"/>
    <property type="evidence" value="ECO:0007669"/>
    <property type="project" value="UniProtKB-KW"/>
</dbReference>
<evidence type="ECO:0000256" key="8">
    <source>
        <dbReference type="ARBA" id="ARBA00022525"/>
    </source>
</evidence>
<dbReference type="SMART" id="SM00408">
    <property type="entry name" value="IGc2"/>
    <property type="match status" value="1"/>
</dbReference>
<evidence type="ECO:0000256" key="11">
    <source>
        <dbReference type="ARBA" id="ARBA00022737"/>
    </source>
</evidence>
<dbReference type="GO" id="GO:0048513">
    <property type="term" value="P:animal organ development"/>
    <property type="evidence" value="ECO:0007669"/>
    <property type="project" value="TreeGrafter"/>
</dbReference>
<proteinExistence type="inferred from homology"/>
<dbReference type="SUPFAM" id="SSF48726">
    <property type="entry name" value="Immunoglobulin"/>
    <property type="match status" value="1"/>
</dbReference>
<feature type="disulfide bond" evidence="18">
    <location>
        <begin position="130"/>
        <end position="139"/>
    </location>
</feature>
<evidence type="ECO:0000256" key="17">
    <source>
        <dbReference type="ARBA" id="ARBA00023319"/>
    </source>
</evidence>
<evidence type="ECO:0000313" key="24">
    <source>
        <dbReference type="Proteomes" id="UP000694701"/>
    </source>
</evidence>
<dbReference type="GO" id="GO:0035556">
    <property type="term" value="P:intracellular signal transduction"/>
    <property type="evidence" value="ECO:0007669"/>
    <property type="project" value="TreeGrafter"/>
</dbReference>
<accession>A0A8C2FWK9</accession>
<feature type="domain" description="EGF-like" evidence="21">
    <location>
        <begin position="99"/>
        <end position="140"/>
    </location>
</feature>
<keyword evidence="7" id="KW-0963">Cytoplasm</keyword>
<dbReference type="GO" id="GO:0030017">
    <property type="term" value="C:sarcomere"/>
    <property type="evidence" value="ECO:0007669"/>
    <property type="project" value="UniProtKB-ARBA"/>
</dbReference>